<gene>
    <name evidence="2" type="ORF">ELQ94_07755</name>
</gene>
<protein>
    <submittedName>
        <fullName evidence="2">DUF559 domain-containing protein</fullName>
    </submittedName>
</protein>
<dbReference type="Pfam" id="PF04480">
    <property type="entry name" value="DUF559"/>
    <property type="match status" value="1"/>
</dbReference>
<dbReference type="InterPro" id="IPR011335">
    <property type="entry name" value="Restrct_endonuc-II-like"/>
</dbReference>
<accession>A0A3S0XBC4</accession>
<reference evidence="2 3" key="1">
    <citation type="submission" date="2018-12" db="EMBL/GenBank/DDBJ databases">
        <authorList>
            <person name="Li F."/>
        </authorList>
    </citation>
    <scope>NUCLEOTIDE SEQUENCE [LARGE SCALE GENOMIC DNA]</scope>
    <source>
        <strain evidence="2 3">EGI 6500705</strain>
    </source>
</reference>
<dbReference type="Gene3D" id="3.40.960.10">
    <property type="entry name" value="VSR Endonuclease"/>
    <property type="match status" value="1"/>
</dbReference>
<feature type="domain" description="DUF559" evidence="1">
    <location>
        <begin position="253"/>
        <end position="312"/>
    </location>
</feature>
<sequence>MTVVHGPGARRPSPDRRRCTSMVRRFRESPCMRSRPLPDPLAHAPFSVTEALAQGVSRGRLRSSDLHAPHWGVRATEESRTLEDACREFIPRMPDNALFSHSTAARVHGLPLPARCLGVGLHVGTPYGRRPVDAAGVLGHRMHLTPPDRTRVDGIPVTTVERTWTDLAALLTLPELVAAGDVLVRGWGEAAWHTVAELIEHHPRRRGRPRARQALSLLDGRSESPMESRLRVLLVEGGFTRFRPNFDIRGIGGRFIARGDLVDVEHRLVLEYEGDHHRTDAAQWHRDVRRTVELEDAGWRVIRVTRSGLRDPSHIYTSIHAHYRRGRR</sequence>
<keyword evidence="3" id="KW-1185">Reference proteome</keyword>
<dbReference type="AlphaFoldDB" id="A0A3S0XBC4"/>
<evidence type="ECO:0000313" key="2">
    <source>
        <dbReference type="EMBL" id="RUR01387.1"/>
    </source>
</evidence>
<dbReference type="InterPro" id="IPR007569">
    <property type="entry name" value="DUF559"/>
</dbReference>
<dbReference type="SUPFAM" id="SSF52980">
    <property type="entry name" value="Restriction endonuclease-like"/>
    <property type="match status" value="1"/>
</dbReference>
<dbReference type="EMBL" id="RZGZ01000002">
    <property type="protein sequence ID" value="RUR01387.1"/>
    <property type="molecule type" value="Genomic_DNA"/>
</dbReference>
<comment type="caution">
    <text evidence="2">The sequence shown here is derived from an EMBL/GenBank/DDBJ whole genome shotgun (WGS) entry which is preliminary data.</text>
</comment>
<dbReference type="Proteomes" id="UP000274909">
    <property type="component" value="Unassembled WGS sequence"/>
</dbReference>
<evidence type="ECO:0000259" key="1">
    <source>
        <dbReference type="Pfam" id="PF04480"/>
    </source>
</evidence>
<dbReference type="OrthoDB" id="3173471at2"/>
<evidence type="ECO:0000313" key="3">
    <source>
        <dbReference type="Proteomes" id="UP000274909"/>
    </source>
</evidence>
<dbReference type="RefSeq" id="WP_127048864.1">
    <property type="nucleotide sequence ID" value="NZ_RZGZ01000002.1"/>
</dbReference>
<name>A0A3S0XBC4_9MICO</name>
<organism evidence="2 3">
    <name type="scientific">Labedella endophytica</name>
    <dbReference type="NCBI Taxonomy" id="1523160"/>
    <lineage>
        <taxon>Bacteria</taxon>
        <taxon>Bacillati</taxon>
        <taxon>Actinomycetota</taxon>
        <taxon>Actinomycetes</taxon>
        <taxon>Micrococcales</taxon>
        <taxon>Microbacteriaceae</taxon>
        <taxon>Labedella</taxon>
    </lineage>
</organism>
<proteinExistence type="predicted"/>